<evidence type="ECO:0000256" key="10">
    <source>
        <dbReference type="PROSITE-ProRule" id="PRU01251"/>
    </source>
</evidence>
<dbReference type="EMBL" id="CP003587">
    <property type="protein sequence ID" value="AGY57816.1"/>
    <property type="molecule type" value="Genomic_DNA"/>
</dbReference>
<evidence type="ECO:0000313" key="13">
    <source>
        <dbReference type="EMBL" id="AGY57816.1"/>
    </source>
</evidence>
<dbReference type="FunFam" id="3.40.50.300:FF:000025">
    <property type="entry name" value="ATP-dependent Clp protease subunit"/>
    <property type="match status" value="1"/>
</dbReference>
<feature type="region of interest" description="Disordered" evidence="11">
    <location>
        <begin position="149"/>
        <end position="169"/>
    </location>
</feature>
<dbReference type="Pfam" id="PF02861">
    <property type="entry name" value="Clp_N"/>
    <property type="match status" value="1"/>
</dbReference>
<dbReference type="PANTHER" id="PTHR11638">
    <property type="entry name" value="ATP-DEPENDENT CLP PROTEASE"/>
    <property type="match status" value="1"/>
</dbReference>
<dbReference type="PANTHER" id="PTHR11638:SF155">
    <property type="entry name" value="CHAPERONE PROTEIN CLPC1, CHLOROPLASTIC-LIKE"/>
    <property type="match status" value="1"/>
</dbReference>
<dbReference type="STRING" id="1183438.GKIL_1570"/>
<reference evidence="13 14" key="1">
    <citation type="journal article" date="2013" name="PLoS ONE">
        <title>Cultivation and Complete Genome Sequencing of Gloeobacter kilaueensis sp. nov., from a Lava Cave in Kilauea Caldera, Hawai'i.</title>
        <authorList>
            <person name="Saw J.H."/>
            <person name="Schatz M."/>
            <person name="Brown M.V."/>
            <person name="Kunkel D.D."/>
            <person name="Foster J.S."/>
            <person name="Shick H."/>
            <person name="Christensen S."/>
            <person name="Hou S."/>
            <person name="Wan X."/>
            <person name="Donachie S.P."/>
        </authorList>
    </citation>
    <scope>NUCLEOTIDE SEQUENCE [LARGE SCALE GENOMIC DNA]</scope>
    <source>
        <strain evidence="14">JS</strain>
    </source>
</reference>
<evidence type="ECO:0000256" key="5">
    <source>
        <dbReference type="ARBA" id="ARBA00022840"/>
    </source>
</evidence>
<name>U5QFY4_GLOK1</name>
<evidence type="ECO:0000256" key="3">
    <source>
        <dbReference type="ARBA" id="ARBA00022737"/>
    </source>
</evidence>
<evidence type="ECO:0000256" key="6">
    <source>
        <dbReference type="ARBA" id="ARBA00023016"/>
    </source>
</evidence>
<dbReference type="HOGENOM" id="CLU_005070_4_1_3"/>
<keyword evidence="5" id="KW-0067">ATP-binding</keyword>
<dbReference type="GO" id="GO:0016887">
    <property type="term" value="F:ATP hydrolysis activity"/>
    <property type="evidence" value="ECO:0007669"/>
    <property type="project" value="InterPro"/>
</dbReference>
<evidence type="ECO:0000256" key="1">
    <source>
        <dbReference type="ARBA" id="ARBA00004496"/>
    </source>
</evidence>
<dbReference type="SMART" id="SM01086">
    <property type="entry name" value="ClpB_D2-small"/>
    <property type="match status" value="1"/>
</dbReference>
<dbReference type="InterPro" id="IPR003959">
    <property type="entry name" value="ATPase_AAA_core"/>
</dbReference>
<keyword evidence="3 10" id="KW-0677">Repeat</keyword>
<gene>
    <name evidence="13" type="primary">clpA</name>
    <name evidence="13" type="ORF">GKIL_1570</name>
</gene>
<dbReference type="InterPro" id="IPR050130">
    <property type="entry name" value="ClpA_ClpB"/>
</dbReference>
<dbReference type="InterPro" id="IPR018368">
    <property type="entry name" value="ClpA/B_CS1"/>
</dbReference>
<evidence type="ECO:0000256" key="7">
    <source>
        <dbReference type="ARBA" id="ARBA00023054"/>
    </source>
</evidence>
<evidence type="ECO:0000256" key="9">
    <source>
        <dbReference type="ARBA" id="ARBA00026057"/>
    </source>
</evidence>
<dbReference type="SMART" id="SM00382">
    <property type="entry name" value="AAA"/>
    <property type="match status" value="2"/>
</dbReference>
<comment type="subcellular location">
    <subcellularLocation>
        <location evidence="1">Cytoplasm</location>
    </subcellularLocation>
</comment>
<keyword evidence="14" id="KW-1185">Reference proteome</keyword>
<keyword evidence="6" id="KW-0346">Stress response</keyword>
<keyword evidence="4" id="KW-0547">Nucleotide-binding</keyword>
<evidence type="ECO:0000259" key="12">
    <source>
        <dbReference type="PROSITE" id="PS51903"/>
    </source>
</evidence>
<evidence type="ECO:0000256" key="4">
    <source>
        <dbReference type="ARBA" id="ARBA00022741"/>
    </source>
</evidence>
<dbReference type="Gene3D" id="1.10.8.60">
    <property type="match status" value="1"/>
</dbReference>
<dbReference type="Gene3D" id="3.40.50.300">
    <property type="entry name" value="P-loop containing nucleotide triphosphate hydrolases"/>
    <property type="match status" value="3"/>
</dbReference>
<dbReference type="SUPFAM" id="SSF81923">
    <property type="entry name" value="Double Clp-N motif"/>
    <property type="match status" value="1"/>
</dbReference>
<dbReference type="Pfam" id="PF00004">
    <property type="entry name" value="AAA"/>
    <property type="match status" value="1"/>
</dbReference>
<keyword evidence="8" id="KW-0143">Chaperone</keyword>
<comment type="subunit">
    <text evidence="9">Homohexamer. The oligomerization is ATP-dependent.</text>
</comment>
<dbReference type="Pfam" id="PF17871">
    <property type="entry name" value="AAA_lid_9"/>
    <property type="match status" value="1"/>
</dbReference>
<dbReference type="eggNOG" id="COG0542">
    <property type="taxonomic scope" value="Bacteria"/>
</dbReference>
<accession>U5QFY4</accession>
<protein>
    <submittedName>
        <fullName evidence="13">ATPase</fullName>
    </submittedName>
</protein>
<evidence type="ECO:0000313" key="14">
    <source>
        <dbReference type="Proteomes" id="UP000017396"/>
    </source>
</evidence>
<dbReference type="PATRIC" id="fig|1183438.3.peg.1546"/>
<organism evidence="13 14">
    <name type="scientific">Gloeobacter kilaueensis (strain ATCC BAA-2537 / CCAP 1431/1 / ULC 316 / JS1)</name>
    <dbReference type="NCBI Taxonomy" id="1183438"/>
    <lineage>
        <taxon>Bacteria</taxon>
        <taxon>Bacillati</taxon>
        <taxon>Cyanobacteriota</taxon>
        <taxon>Cyanophyceae</taxon>
        <taxon>Gloeobacterales</taxon>
        <taxon>Gloeobacteraceae</taxon>
        <taxon>Gloeobacter</taxon>
    </lineage>
</organism>
<dbReference type="CDD" id="cd00009">
    <property type="entry name" value="AAA"/>
    <property type="match status" value="1"/>
</dbReference>
<dbReference type="GO" id="GO:0034605">
    <property type="term" value="P:cellular response to heat"/>
    <property type="evidence" value="ECO:0007669"/>
    <property type="project" value="TreeGrafter"/>
</dbReference>
<dbReference type="PRINTS" id="PR00300">
    <property type="entry name" value="CLPPROTEASEA"/>
</dbReference>
<dbReference type="RefSeq" id="WP_023172928.1">
    <property type="nucleotide sequence ID" value="NC_022600.1"/>
</dbReference>
<dbReference type="PROSITE" id="PS51903">
    <property type="entry name" value="CLP_R"/>
    <property type="match status" value="1"/>
</dbReference>
<dbReference type="Gene3D" id="1.10.1780.10">
    <property type="entry name" value="Clp, N-terminal domain"/>
    <property type="match status" value="1"/>
</dbReference>
<dbReference type="Proteomes" id="UP000017396">
    <property type="component" value="Chromosome"/>
</dbReference>
<dbReference type="FunFam" id="3.40.50.300:FF:000010">
    <property type="entry name" value="Chaperone clpB 1, putative"/>
    <property type="match status" value="1"/>
</dbReference>
<dbReference type="InterPro" id="IPR027417">
    <property type="entry name" value="P-loop_NTPase"/>
</dbReference>
<dbReference type="InterPro" id="IPR041546">
    <property type="entry name" value="ClpA/ClpB_AAA_lid"/>
</dbReference>
<dbReference type="CDD" id="cd19499">
    <property type="entry name" value="RecA-like_ClpB_Hsp104-like"/>
    <property type="match status" value="1"/>
</dbReference>
<dbReference type="KEGG" id="glj:GKIL_1570"/>
<evidence type="ECO:0000256" key="11">
    <source>
        <dbReference type="SAM" id="MobiDB-lite"/>
    </source>
</evidence>
<evidence type="ECO:0000256" key="2">
    <source>
        <dbReference type="ARBA" id="ARBA00008675"/>
    </source>
</evidence>
<keyword evidence="7" id="KW-0175">Coiled coil</keyword>
<dbReference type="InterPro" id="IPR019489">
    <property type="entry name" value="Clp_ATPase_C"/>
</dbReference>
<sequence length="777" mass="84002">MFEQFSPAALQVLNLAKQEAQRLGQNAVGTEQILLGLLAYPESAAIEVLVGLGLTLADARAEVEAIVGRGNGGVPSQRIVFTPRAGKLLEGAVVEAGTLGQALIAPEHMLLSLLRDSQGVASRVLDSHNIDREEARRLVLDSLGDSAKASAFRPGDPRRAGGRSNQSGSALERFGRDLTALAQSGRIDPVVGREAEIERVVQILGRRTKNNPVLVGEPGVGKTAIAEGLAVRIALGDVPETLRSRRIVSLDMGQLLAGTQLRGEFEERIKAVLKESVTAKGQVILFIDEIHTLVGAGGNEGGIDAANMLKPALARGELQCIGATTLDEYRKHIERDAALERRFQPVTVGEPSVDETIAILGGLRERYEAHHKLQYTDAALEAAARLADRYITDRFLPDKAIDLIDEAGSMIRVKLSRGAELPAIVDVDAIAQIVSDWTGVPAGKITGDEALSLVHLEARLHERIIGQHAAVSAVAKAIRRARAGLKAPERPLASFIFAGPTGVGKTELAKALADAVFGSEEAMIRLDMSEFMEPHTVSKLIGSPPGYVGYDEGGQLTEAVRRRPYTVILLDEIEKAHPDIFNTLLQLLDDGRLTDAKGRVVSFKNTLIIMTSNLGSRTIERGGGLGFSNGTNEADRRYTVIRDRVQDDLKQLFRPEFLNRLDEVIVFQPLEREELVQVAKLLVNEALGRVRDLEIELTASQAFIDQVIAQGYSPNWGARPLRRAVQRLLEDSVADAILAGRLVAGERYLVDIDTEGKVIFVHPDLADAEAALAVSVR</sequence>
<dbReference type="InterPro" id="IPR001270">
    <property type="entry name" value="ClpA/B"/>
</dbReference>
<dbReference type="GO" id="GO:0005524">
    <property type="term" value="F:ATP binding"/>
    <property type="evidence" value="ECO:0007669"/>
    <property type="project" value="UniProtKB-KW"/>
</dbReference>
<dbReference type="Pfam" id="PF07724">
    <property type="entry name" value="AAA_2"/>
    <property type="match status" value="1"/>
</dbReference>
<dbReference type="FunFam" id="1.10.8.60:FF:000011">
    <property type="entry name" value="ATP-dependent Clp protease ATP-binding subunit"/>
    <property type="match status" value="1"/>
</dbReference>
<comment type="similarity">
    <text evidence="2">Belongs to the ClpA/ClpB family.</text>
</comment>
<dbReference type="SUPFAM" id="SSF52540">
    <property type="entry name" value="P-loop containing nucleoside triphosphate hydrolases"/>
    <property type="match status" value="2"/>
</dbReference>
<dbReference type="GO" id="GO:0005737">
    <property type="term" value="C:cytoplasm"/>
    <property type="evidence" value="ECO:0007669"/>
    <property type="project" value="UniProtKB-SubCell"/>
</dbReference>
<dbReference type="PROSITE" id="PS00870">
    <property type="entry name" value="CLPAB_1"/>
    <property type="match status" value="1"/>
</dbReference>
<dbReference type="OrthoDB" id="9803641at2"/>
<dbReference type="InterPro" id="IPR003593">
    <property type="entry name" value="AAA+_ATPase"/>
</dbReference>
<proteinExistence type="inferred from homology"/>
<dbReference type="Pfam" id="PF10431">
    <property type="entry name" value="ClpB_D2-small"/>
    <property type="match status" value="1"/>
</dbReference>
<dbReference type="InterPro" id="IPR036628">
    <property type="entry name" value="Clp_N_dom_sf"/>
</dbReference>
<feature type="domain" description="Clp R" evidence="12">
    <location>
        <begin position="2"/>
        <end position="145"/>
    </location>
</feature>
<dbReference type="AlphaFoldDB" id="U5QFY4"/>
<dbReference type="InterPro" id="IPR004176">
    <property type="entry name" value="Clp_R_N"/>
</dbReference>
<evidence type="ECO:0000256" key="8">
    <source>
        <dbReference type="ARBA" id="ARBA00023186"/>
    </source>
</evidence>